<dbReference type="Pfam" id="PF03747">
    <property type="entry name" value="ADP_ribosyl_GH"/>
    <property type="match status" value="2"/>
</dbReference>
<name>A0ABN3GF33_9PSEU</name>
<protein>
    <recommendedName>
        <fullName evidence="6">ADP-ribosylglycohydrolase</fullName>
    </recommendedName>
</protein>
<dbReference type="InterPro" id="IPR005502">
    <property type="entry name" value="Ribosyl_crysJ1"/>
</dbReference>
<dbReference type="InterPro" id="IPR036705">
    <property type="entry name" value="Ribosyl_crysJ1_sf"/>
</dbReference>
<dbReference type="InterPro" id="IPR050792">
    <property type="entry name" value="ADP-ribosylglycohydrolase"/>
</dbReference>
<keyword evidence="2" id="KW-0378">Hydrolase</keyword>
<dbReference type="SUPFAM" id="SSF101478">
    <property type="entry name" value="ADP-ribosylglycohydrolase"/>
    <property type="match status" value="2"/>
</dbReference>
<dbReference type="PANTHER" id="PTHR16222:SF24">
    <property type="entry name" value="ADP-RIBOSYLHYDROLASE ARH3"/>
    <property type="match status" value="1"/>
</dbReference>
<organism evidence="4 5">
    <name type="scientific">Saccharopolyspora halophila</name>
    <dbReference type="NCBI Taxonomy" id="405551"/>
    <lineage>
        <taxon>Bacteria</taxon>
        <taxon>Bacillati</taxon>
        <taxon>Actinomycetota</taxon>
        <taxon>Actinomycetes</taxon>
        <taxon>Pseudonocardiales</taxon>
        <taxon>Pseudonocardiaceae</taxon>
        <taxon>Saccharopolyspora</taxon>
    </lineage>
</organism>
<proteinExistence type="inferred from homology"/>
<evidence type="ECO:0000313" key="4">
    <source>
        <dbReference type="EMBL" id="GAA2350191.1"/>
    </source>
</evidence>
<sequence>MDGRGLDDTERALLGAWRAQQHLDPVERRLLELSRHWRRHPSRRPLWAHSLLGENELPARLLGMLLGGAVGEFAVLGRVGQRSTALLFVLEGLIRAHTRYRATGTGEPVEAALDGLRRWLHTRGLPWRDCGSEAPRPNGPLVGAPELRDSHSDDPTPLTALARVTAGHPAGSRQQPINTSRTASGAPLGAVAALWSDDPGIVQALGGDLAALTHGHPHGHNPAGVLGATTLWLLRRHDLETALAQGISGWQSARSTLGDAVRLGRLSPAGFRPGPSHLARPGRSGLDTLAVAARVALACQDDFDAAIASAGVHGGDAAGSAALCGQLLGALHGPTAIPDGWRDRLPITELVERLATDAAVEFGPNPDESAAWEQRYPASDASAPETSTQHYGTALSAAPRSAAARDRFRGAVLGCAIGEALGAQVAAESWDEIRARHGPEGLTGYIPAGHPSGRLGSETQVLLFSVEGILRANIARRGTGPDDPVRHLQHAYQRWLHTQHLSWPRAAGEFRGATPEPDGWLIGQRALFQTRNPGRTMMRTLISFAKGQQPMGTPAAPASDSADSGAVLRAIPAALWSADSPAAFDLGMRAAALTHGHPTALLGAGAMGYLVSRLMFGEDPPEAVAGVLEQLAPHPGHDELTERLGAALRLSGSGLSPEELTGELGTGNTADEALAIGCYAALTAGPDFDVALPIAANHSGHSATAAAIAGALVAAAIGAESIPQHWSAQLELHEVIDELTRDAVREFGPHPPEWAERYPPT</sequence>
<evidence type="ECO:0000313" key="5">
    <source>
        <dbReference type="Proteomes" id="UP001501218"/>
    </source>
</evidence>
<gene>
    <name evidence="4" type="ORF">GCM10009854_29950</name>
</gene>
<evidence type="ECO:0000256" key="2">
    <source>
        <dbReference type="ARBA" id="ARBA00022801"/>
    </source>
</evidence>
<comment type="similarity">
    <text evidence="1">Belongs to the ADP-ribosylglycohydrolase family.</text>
</comment>
<dbReference type="RefSeq" id="WP_344131950.1">
    <property type="nucleotide sequence ID" value="NZ_BAAARA010000008.1"/>
</dbReference>
<reference evidence="4 5" key="1">
    <citation type="journal article" date="2019" name="Int. J. Syst. Evol. Microbiol.">
        <title>The Global Catalogue of Microorganisms (GCM) 10K type strain sequencing project: providing services to taxonomists for standard genome sequencing and annotation.</title>
        <authorList>
            <consortium name="The Broad Institute Genomics Platform"/>
            <consortium name="The Broad Institute Genome Sequencing Center for Infectious Disease"/>
            <person name="Wu L."/>
            <person name="Ma J."/>
        </authorList>
    </citation>
    <scope>NUCLEOTIDE SEQUENCE [LARGE SCALE GENOMIC DNA]</scope>
    <source>
        <strain evidence="4 5">JCM 16221</strain>
    </source>
</reference>
<accession>A0ABN3GF33</accession>
<feature type="region of interest" description="Disordered" evidence="3">
    <location>
        <begin position="130"/>
        <end position="152"/>
    </location>
</feature>
<dbReference type="EMBL" id="BAAARA010000008">
    <property type="protein sequence ID" value="GAA2350191.1"/>
    <property type="molecule type" value="Genomic_DNA"/>
</dbReference>
<comment type="caution">
    <text evidence="4">The sequence shown here is derived from an EMBL/GenBank/DDBJ whole genome shotgun (WGS) entry which is preliminary data.</text>
</comment>
<evidence type="ECO:0000256" key="1">
    <source>
        <dbReference type="ARBA" id="ARBA00010702"/>
    </source>
</evidence>
<dbReference type="Proteomes" id="UP001501218">
    <property type="component" value="Unassembled WGS sequence"/>
</dbReference>
<keyword evidence="5" id="KW-1185">Reference proteome</keyword>
<dbReference type="PANTHER" id="PTHR16222">
    <property type="entry name" value="ADP-RIBOSYLGLYCOHYDROLASE"/>
    <property type="match status" value="1"/>
</dbReference>
<evidence type="ECO:0000256" key="3">
    <source>
        <dbReference type="SAM" id="MobiDB-lite"/>
    </source>
</evidence>
<evidence type="ECO:0008006" key="6">
    <source>
        <dbReference type="Google" id="ProtNLM"/>
    </source>
</evidence>
<dbReference type="Gene3D" id="1.10.4080.10">
    <property type="entry name" value="ADP-ribosylation/Crystallin J1"/>
    <property type="match status" value="2"/>
</dbReference>